<reference evidence="1 2" key="1">
    <citation type="journal article" date="2019" name="Environ. Microbiol.">
        <title>The phytopathogenic nature of Dickeya aquatica 174/2 and the dynamic early evolution of Dickeya pathogenicity.</title>
        <authorList>
            <person name="Duprey A."/>
            <person name="Taib N."/>
            <person name="Leonard S."/>
            <person name="Garin T."/>
            <person name="Flandrois J.P."/>
            <person name="Nasser W."/>
            <person name="Brochier-Armanet C."/>
            <person name="Reverchon S."/>
        </authorList>
    </citation>
    <scope>NUCLEOTIDE SEQUENCE [LARGE SCALE GENOMIC DNA]</scope>
    <source>
        <strain evidence="1 2">NCPPB 569</strain>
    </source>
</reference>
<dbReference type="InterPro" id="IPR016181">
    <property type="entry name" value="Acyl_CoA_acyltransferase"/>
</dbReference>
<dbReference type="SUPFAM" id="SSF55729">
    <property type="entry name" value="Acyl-CoA N-acyltransferases (Nat)"/>
    <property type="match status" value="1"/>
</dbReference>
<dbReference type="RefSeq" id="WP_042873442.1">
    <property type="nucleotide sequence ID" value="NZ_CM001975.1"/>
</dbReference>
<name>A0A5B8IE83_9GAMM</name>
<dbReference type="KEGG" id="dic:Dpoa569_0003783"/>
<keyword evidence="2" id="KW-1185">Reference proteome</keyword>
<dbReference type="Pfam" id="PF07395">
    <property type="entry name" value="Mig-14"/>
    <property type="match status" value="1"/>
</dbReference>
<dbReference type="AlphaFoldDB" id="A0A5B8IE83"/>
<gene>
    <name evidence="1" type="ORF">Dpoa569_0003783</name>
</gene>
<accession>A0A5B8IE83</accession>
<dbReference type="Proteomes" id="UP000320591">
    <property type="component" value="Chromosome"/>
</dbReference>
<dbReference type="OrthoDB" id="6447890at2"/>
<evidence type="ECO:0000313" key="1">
    <source>
        <dbReference type="EMBL" id="QDX31718.1"/>
    </source>
</evidence>
<organism evidence="1 2">
    <name type="scientific">Dickeya poaceiphila</name>
    <dbReference type="NCBI Taxonomy" id="568768"/>
    <lineage>
        <taxon>Bacteria</taxon>
        <taxon>Pseudomonadati</taxon>
        <taxon>Pseudomonadota</taxon>
        <taxon>Gammaproteobacteria</taxon>
        <taxon>Enterobacterales</taxon>
        <taxon>Pectobacteriaceae</taxon>
        <taxon>Dickeya</taxon>
    </lineage>
</organism>
<sequence length="296" mass="33636">MIIIKYLGWERCAFHDYREIALKYGFNAETSPYFLEFAMEHGAALEFFLLKKKGVITGACCVDNGWLCNDVKNPKSQTSEIPIPGYTIKLPFLNGTGCVIPFKSKHLSLDNINVFNASFSILSKRDVAISKSLSEFSKKTISTRNREMKKFLEDGGSFRSLSEFQAGELYSIYCDLYSKRRPEKSAFSQVGKDFFHSFQKDFIGDVALINNEPVAFQLNLSSLSNYGLFVDFINIGYDTSVKNHSLGTLMMWRNLQLIESQALACHAPLTYSFGMMSGEYKKRWCNAYRVGRVITI</sequence>
<dbReference type="EMBL" id="CP042220">
    <property type="protein sequence ID" value="QDX31718.1"/>
    <property type="molecule type" value="Genomic_DNA"/>
</dbReference>
<proteinExistence type="predicted"/>
<dbReference type="InterPro" id="IPR009977">
    <property type="entry name" value="Mig-14"/>
</dbReference>
<evidence type="ECO:0000313" key="2">
    <source>
        <dbReference type="Proteomes" id="UP000320591"/>
    </source>
</evidence>
<protein>
    <submittedName>
        <fullName evidence="1">Transcriptional regulator</fullName>
    </submittedName>
</protein>